<proteinExistence type="predicted"/>
<dbReference type="GO" id="GO:0005634">
    <property type="term" value="C:nucleus"/>
    <property type="evidence" value="ECO:0007669"/>
    <property type="project" value="TreeGrafter"/>
</dbReference>
<dbReference type="GO" id="GO:0005524">
    <property type="term" value="F:ATP binding"/>
    <property type="evidence" value="ECO:0007669"/>
    <property type="project" value="UniProtKB-KW"/>
</dbReference>
<reference evidence="6" key="2">
    <citation type="submission" date="2021-09" db="EMBL/GenBank/DDBJ databases">
        <authorList>
            <person name="Jia N."/>
            <person name="Wang J."/>
            <person name="Shi W."/>
            <person name="Du L."/>
            <person name="Sun Y."/>
            <person name="Zhan W."/>
            <person name="Jiang J."/>
            <person name="Wang Q."/>
            <person name="Zhang B."/>
            <person name="Ji P."/>
            <person name="Sakyi L.B."/>
            <person name="Cui X."/>
            <person name="Yuan T."/>
            <person name="Jiang B."/>
            <person name="Yang W."/>
            <person name="Lam T.T.-Y."/>
            <person name="Chang Q."/>
            <person name="Ding S."/>
            <person name="Wang X."/>
            <person name="Zhu J."/>
            <person name="Ruan X."/>
            <person name="Zhao L."/>
            <person name="Wei J."/>
            <person name="Que T."/>
            <person name="Du C."/>
            <person name="Cheng J."/>
            <person name="Dai P."/>
            <person name="Han X."/>
            <person name="Huang E."/>
            <person name="Gao Y."/>
            <person name="Liu J."/>
            <person name="Shao H."/>
            <person name="Ye R."/>
            <person name="Li L."/>
            <person name="Wei W."/>
            <person name="Wang X."/>
            <person name="Wang C."/>
            <person name="Huo Q."/>
            <person name="Li W."/>
            <person name="Guo W."/>
            <person name="Chen H."/>
            <person name="Chen S."/>
            <person name="Zhou L."/>
            <person name="Zhou L."/>
            <person name="Ni X."/>
            <person name="Tian J."/>
            <person name="Zhou Y."/>
            <person name="Sheng Y."/>
            <person name="Liu T."/>
            <person name="Pan Y."/>
            <person name="Xia L."/>
            <person name="Li J."/>
            <person name="Zhao F."/>
            <person name="Cao W."/>
        </authorList>
    </citation>
    <scope>NUCLEOTIDE SEQUENCE</scope>
    <source>
        <strain evidence="6">Rmic-2018</strain>
        <tissue evidence="6">Larvae</tissue>
    </source>
</reference>
<comment type="caution">
    <text evidence="6">The sequence shown here is derived from an EMBL/GenBank/DDBJ whole genome shotgun (WGS) entry which is preliminary data.</text>
</comment>
<evidence type="ECO:0000256" key="2">
    <source>
        <dbReference type="ARBA" id="ARBA00022679"/>
    </source>
</evidence>
<evidence type="ECO:0000256" key="5">
    <source>
        <dbReference type="ARBA" id="ARBA00022840"/>
    </source>
</evidence>
<keyword evidence="5" id="KW-0067">ATP-binding</keyword>
<accession>A0A9J6D1K2</accession>
<evidence type="ECO:0000313" key="7">
    <source>
        <dbReference type="Proteomes" id="UP000821866"/>
    </source>
</evidence>
<keyword evidence="4" id="KW-0418">Kinase</keyword>
<dbReference type="GO" id="GO:0004674">
    <property type="term" value="F:protein serine/threonine kinase activity"/>
    <property type="evidence" value="ECO:0007669"/>
    <property type="project" value="UniProtKB-KW"/>
</dbReference>
<dbReference type="GO" id="GO:0005737">
    <property type="term" value="C:cytoplasm"/>
    <property type="evidence" value="ECO:0007669"/>
    <property type="project" value="TreeGrafter"/>
</dbReference>
<dbReference type="EMBL" id="JABSTU010002982">
    <property type="protein sequence ID" value="KAH7977102.1"/>
    <property type="molecule type" value="Genomic_DNA"/>
</dbReference>
<dbReference type="AlphaFoldDB" id="A0A9J6D1K2"/>
<organism evidence="6 7">
    <name type="scientific">Rhipicephalus microplus</name>
    <name type="common">Cattle tick</name>
    <name type="synonym">Boophilus microplus</name>
    <dbReference type="NCBI Taxonomy" id="6941"/>
    <lineage>
        <taxon>Eukaryota</taxon>
        <taxon>Metazoa</taxon>
        <taxon>Ecdysozoa</taxon>
        <taxon>Arthropoda</taxon>
        <taxon>Chelicerata</taxon>
        <taxon>Arachnida</taxon>
        <taxon>Acari</taxon>
        <taxon>Parasitiformes</taxon>
        <taxon>Ixodida</taxon>
        <taxon>Ixodoidea</taxon>
        <taxon>Ixodidae</taxon>
        <taxon>Rhipicephalinae</taxon>
        <taxon>Rhipicephalus</taxon>
        <taxon>Boophilus</taxon>
    </lineage>
</organism>
<dbReference type="GO" id="GO:0030036">
    <property type="term" value="P:actin cytoskeleton organization"/>
    <property type="evidence" value="ECO:0007669"/>
    <property type="project" value="TreeGrafter"/>
</dbReference>
<dbReference type="PANTHER" id="PTHR46485">
    <property type="entry name" value="LIM DOMAIN KINASE 1"/>
    <property type="match status" value="1"/>
</dbReference>
<keyword evidence="3" id="KW-0547">Nucleotide-binding</keyword>
<dbReference type="VEuPathDB" id="VectorBase:LOC119181341"/>
<name>A0A9J6D1K2_RHIMP</name>
<dbReference type="InterPro" id="IPR050940">
    <property type="entry name" value="Actin_reg-Ser/Thr_kinase"/>
</dbReference>
<gene>
    <name evidence="6" type="ORF">HPB51_027038</name>
</gene>
<sequence>MHTYYDEEGPVMPCWPGCRALDPPTQSSCQARHHAETTLTRLGNLTTEKIGWGIFFKVYKVTHRNTAQVCILKVNTSRSNQPYARCSCSPRGVAARGGLVAKVLGC</sequence>
<keyword evidence="1" id="KW-0723">Serine/threonine-protein kinase</keyword>
<evidence type="ECO:0000256" key="1">
    <source>
        <dbReference type="ARBA" id="ARBA00022527"/>
    </source>
</evidence>
<keyword evidence="2" id="KW-0808">Transferase</keyword>
<protein>
    <submittedName>
        <fullName evidence="6">Uncharacterized protein</fullName>
    </submittedName>
</protein>
<keyword evidence="7" id="KW-1185">Reference proteome</keyword>
<evidence type="ECO:0000313" key="6">
    <source>
        <dbReference type="EMBL" id="KAH7977102.1"/>
    </source>
</evidence>
<dbReference type="Proteomes" id="UP000821866">
    <property type="component" value="Unassembled WGS sequence"/>
</dbReference>
<reference evidence="6" key="1">
    <citation type="journal article" date="2020" name="Cell">
        <title>Large-Scale Comparative Analyses of Tick Genomes Elucidate Their Genetic Diversity and Vector Capacities.</title>
        <authorList>
            <consortium name="Tick Genome and Microbiome Consortium (TIGMIC)"/>
            <person name="Jia N."/>
            <person name="Wang J."/>
            <person name="Shi W."/>
            <person name="Du L."/>
            <person name="Sun Y."/>
            <person name="Zhan W."/>
            <person name="Jiang J.F."/>
            <person name="Wang Q."/>
            <person name="Zhang B."/>
            <person name="Ji P."/>
            <person name="Bell-Sakyi L."/>
            <person name="Cui X.M."/>
            <person name="Yuan T.T."/>
            <person name="Jiang B.G."/>
            <person name="Yang W.F."/>
            <person name="Lam T.T."/>
            <person name="Chang Q.C."/>
            <person name="Ding S.J."/>
            <person name="Wang X.J."/>
            <person name="Zhu J.G."/>
            <person name="Ruan X.D."/>
            <person name="Zhao L."/>
            <person name="Wei J.T."/>
            <person name="Ye R.Z."/>
            <person name="Que T.C."/>
            <person name="Du C.H."/>
            <person name="Zhou Y.H."/>
            <person name="Cheng J.X."/>
            <person name="Dai P.F."/>
            <person name="Guo W.B."/>
            <person name="Han X.H."/>
            <person name="Huang E.J."/>
            <person name="Li L.F."/>
            <person name="Wei W."/>
            <person name="Gao Y.C."/>
            <person name="Liu J.Z."/>
            <person name="Shao H.Z."/>
            <person name="Wang X."/>
            <person name="Wang C.C."/>
            <person name="Yang T.C."/>
            <person name="Huo Q.B."/>
            <person name="Li W."/>
            <person name="Chen H.Y."/>
            <person name="Chen S.E."/>
            <person name="Zhou L.G."/>
            <person name="Ni X.B."/>
            <person name="Tian J.H."/>
            <person name="Sheng Y."/>
            <person name="Liu T."/>
            <person name="Pan Y.S."/>
            <person name="Xia L.Y."/>
            <person name="Li J."/>
            <person name="Zhao F."/>
            <person name="Cao W.C."/>
        </authorList>
    </citation>
    <scope>NUCLEOTIDE SEQUENCE</scope>
    <source>
        <strain evidence="6">Rmic-2018</strain>
    </source>
</reference>
<evidence type="ECO:0000256" key="3">
    <source>
        <dbReference type="ARBA" id="ARBA00022741"/>
    </source>
</evidence>
<evidence type="ECO:0000256" key="4">
    <source>
        <dbReference type="ARBA" id="ARBA00022777"/>
    </source>
</evidence>
<dbReference type="PANTHER" id="PTHR46485:SF5">
    <property type="entry name" value="CENTER DIVIDER, ISOFORM A"/>
    <property type="match status" value="1"/>
</dbReference>